<sequence length="397" mass="46345">MKPKVPKRPLIMLTLNVAETYNKLIEQSQNQQKTKTNMTDEKGYFIAYENQLVTGYATEYTIKKALGQGSFGRVMLVEYRDGSNSQQYAALKICRAQPYFIDAMKQEIIIFKMITASYPQMTANFLEEFQVKEHLCYSMELFDLTLYQALKQTQGLGFDLNQIKVIARQFGKWLVEMQKLKIVHTDMKPENMVLNKTDISDIKLIDFGSGVLMDQPSRPTYIQSRFYRAPEITLGLRYDYKIDCWSIGALLFELHTCYTCFPARSSPMLMKMFVSLMGLPPRELIMNDEGVLRAKVEKYFAKATVEYWNDHAEKLKAVGLSQDSYIYLSEEVLDVEDRQQCFKRQLRDLMVNKQWEGTAGHTQEDYNNFFELINNLITWRTEDRWCGQQILQSAFCQ</sequence>
<dbReference type="EMBL" id="CATOUU010000784">
    <property type="protein sequence ID" value="CAI9947979.1"/>
    <property type="molecule type" value="Genomic_DNA"/>
</dbReference>
<evidence type="ECO:0000313" key="9">
    <source>
        <dbReference type="EMBL" id="CAI9947979.1"/>
    </source>
</evidence>
<keyword evidence="1 7" id="KW-0723">Serine/threonine-protein kinase</keyword>
<evidence type="ECO:0000259" key="8">
    <source>
        <dbReference type="PROSITE" id="PS50011"/>
    </source>
</evidence>
<evidence type="ECO:0000313" key="12">
    <source>
        <dbReference type="EMBL" id="CAL6094425.1"/>
    </source>
</evidence>
<dbReference type="SUPFAM" id="SSF56112">
    <property type="entry name" value="Protein kinase-like (PK-like)"/>
    <property type="match status" value="1"/>
</dbReference>
<dbReference type="AlphaFoldDB" id="A0AA86R549"/>
<organism evidence="10">
    <name type="scientific">Hexamita inflata</name>
    <dbReference type="NCBI Taxonomy" id="28002"/>
    <lineage>
        <taxon>Eukaryota</taxon>
        <taxon>Metamonada</taxon>
        <taxon>Diplomonadida</taxon>
        <taxon>Hexamitidae</taxon>
        <taxon>Hexamitinae</taxon>
        <taxon>Hexamita</taxon>
    </lineage>
</organism>
<dbReference type="EMBL" id="CATOUU010001083">
    <property type="protein sequence ID" value="CAI9970740.1"/>
    <property type="molecule type" value="Genomic_DNA"/>
</dbReference>
<dbReference type="Proteomes" id="UP001642409">
    <property type="component" value="Unassembled WGS sequence"/>
</dbReference>
<dbReference type="Pfam" id="PF00069">
    <property type="entry name" value="Pkinase"/>
    <property type="match status" value="1"/>
</dbReference>
<keyword evidence="4 11" id="KW-0418">Kinase</keyword>
<dbReference type="PROSITE" id="PS00108">
    <property type="entry name" value="PROTEIN_KINASE_ST"/>
    <property type="match status" value="1"/>
</dbReference>
<keyword evidence="13" id="KW-1185">Reference proteome</keyword>
<evidence type="ECO:0000256" key="5">
    <source>
        <dbReference type="ARBA" id="ARBA00022840"/>
    </source>
</evidence>
<protein>
    <submittedName>
        <fullName evidence="10">CMGC DYRK</fullName>
    </submittedName>
    <submittedName>
        <fullName evidence="11">Kinase</fullName>
    </submittedName>
</protein>
<dbReference type="PROSITE" id="PS50011">
    <property type="entry name" value="PROTEIN_KINASE_DOM"/>
    <property type="match status" value="1"/>
</dbReference>
<dbReference type="GO" id="GO:0004674">
    <property type="term" value="F:protein serine/threonine kinase activity"/>
    <property type="evidence" value="ECO:0007669"/>
    <property type="project" value="UniProtKB-KW"/>
</dbReference>
<proteinExistence type="inferred from homology"/>
<evidence type="ECO:0000256" key="6">
    <source>
        <dbReference type="PROSITE-ProRule" id="PRU10141"/>
    </source>
</evidence>
<comment type="similarity">
    <text evidence="7">Belongs to the protein kinase superfamily.</text>
</comment>
<dbReference type="InterPro" id="IPR008271">
    <property type="entry name" value="Ser/Thr_kinase_AS"/>
</dbReference>
<comment type="caution">
    <text evidence="10">The sequence shown here is derived from an EMBL/GenBank/DDBJ whole genome shotgun (WGS) entry which is preliminary data.</text>
</comment>
<dbReference type="EMBL" id="CAXDID020000466">
    <property type="protein sequence ID" value="CAL6094425.1"/>
    <property type="molecule type" value="Genomic_DNA"/>
</dbReference>
<gene>
    <name evidence="9" type="ORF">HINF_LOCUS35624</name>
    <name evidence="11" type="ORF">HINF_LOCUS44927</name>
    <name evidence="10" type="ORF">HINF_LOCUS58385</name>
    <name evidence="12" type="ORF">HINF_LOCUS67463</name>
</gene>
<name>A0AA86R549_9EUKA</name>
<keyword evidence="2" id="KW-0808">Transferase</keyword>
<dbReference type="PROSITE" id="PS00107">
    <property type="entry name" value="PROTEIN_KINASE_ATP"/>
    <property type="match status" value="1"/>
</dbReference>
<evidence type="ECO:0000313" key="10">
    <source>
        <dbReference type="EMBL" id="CAI9970740.1"/>
    </source>
</evidence>
<evidence type="ECO:0000256" key="1">
    <source>
        <dbReference type="ARBA" id="ARBA00022527"/>
    </source>
</evidence>
<accession>A0AA86R549</accession>
<evidence type="ECO:0000256" key="3">
    <source>
        <dbReference type="ARBA" id="ARBA00022741"/>
    </source>
</evidence>
<keyword evidence="5 6" id="KW-0067">ATP-binding</keyword>
<reference evidence="11 13" key="2">
    <citation type="submission" date="2024-07" db="EMBL/GenBank/DDBJ databases">
        <authorList>
            <person name="Akdeniz Z."/>
        </authorList>
    </citation>
    <scope>NUCLEOTIDE SEQUENCE [LARGE SCALE GENOMIC DNA]</scope>
</reference>
<evidence type="ECO:0000256" key="4">
    <source>
        <dbReference type="ARBA" id="ARBA00022777"/>
    </source>
</evidence>
<feature type="domain" description="Protein kinase" evidence="8">
    <location>
        <begin position="60"/>
        <end position="396"/>
    </location>
</feature>
<evidence type="ECO:0000256" key="2">
    <source>
        <dbReference type="ARBA" id="ARBA00022679"/>
    </source>
</evidence>
<reference evidence="10" key="1">
    <citation type="submission" date="2023-06" db="EMBL/GenBank/DDBJ databases">
        <authorList>
            <person name="Kurt Z."/>
        </authorList>
    </citation>
    <scope>NUCLEOTIDE SEQUENCE</scope>
</reference>
<keyword evidence="3 6" id="KW-0547">Nucleotide-binding</keyword>
<feature type="binding site" evidence="6">
    <location>
        <position position="92"/>
    </location>
    <ligand>
        <name>ATP</name>
        <dbReference type="ChEBI" id="CHEBI:30616"/>
    </ligand>
</feature>
<dbReference type="InterPro" id="IPR000719">
    <property type="entry name" value="Prot_kinase_dom"/>
</dbReference>
<dbReference type="PANTHER" id="PTHR24058:SF28">
    <property type="entry name" value="SERINE_THREONINE-PROTEIN KINASE MINIBRAIN"/>
    <property type="match status" value="1"/>
</dbReference>
<dbReference type="InterPro" id="IPR011009">
    <property type="entry name" value="Kinase-like_dom_sf"/>
</dbReference>
<evidence type="ECO:0000313" key="13">
    <source>
        <dbReference type="Proteomes" id="UP001642409"/>
    </source>
</evidence>
<dbReference type="PANTHER" id="PTHR24058">
    <property type="entry name" value="DUAL SPECIFICITY PROTEIN KINASE"/>
    <property type="match status" value="1"/>
</dbReference>
<dbReference type="Gene3D" id="1.10.510.10">
    <property type="entry name" value="Transferase(Phosphotransferase) domain 1"/>
    <property type="match status" value="1"/>
</dbReference>
<dbReference type="EMBL" id="CAXDID020000193">
    <property type="protein sequence ID" value="CAL6052598.1"/>
    <property type="molecule type" value="Genomic_DNA"/>
</dbReference>
<dbReference type="GO" id="GO:0005524">
    <property type="term" value="F:ATP binding"/>
    <property type="evidence" value="ECO:0007669"/>
    <property type="project" value="UniProtKB-UniRule"/>
</dbReference>
<evidence type="ECO:0000256" key="7">
    <source>
        <dbReference type="RuleBase" id="RU000304"/>
    </source>
</evidence>
<dbReference type="InterPro" id="IPR017441">
    <property type="entry name" value="Protein_kinase_ATP_BS"/>
</dbReference>
<evidence type="ECO:0000313" key="11">
    <source>
        <dbReference type="EMBL" id="CAL6052598.1"/>
    </source>
</evidence>
<dbReference type="SMART" id="SM00220">
    <property type="entry name" value="S_TKc"/>
    <property type="match status" value="1"/>
</dbReference>
<dbReference type="InterPro" id="IPR050494">
    <property type="entry name" value="Ser_Thr_dual-spec_kinase"/>
</dbReference>
<dbReference type="Gene3D" id="3.30.200.20">
    <property type="entry name" value="Phosphorylase Kinase, domain 1"/>
    <property type="match status" value="1"/>
</dbReference>